<reference evidence="11" key="1">
    <citation type="submission" date="2022-03" db="EMBL/GenBank/DDBJ databases">
        <authorList>
            <person name="Lindestad O."/>
        </authorList>
    </citation>
    <scope>NUCLEOTIDE SEQUENCE</scope>
</reference>
<evidence type="ECO:0000259" key="10">
    <source>
        <dbReference type="PROSITE" id="PS50268"/>
    </source>
</evidence>
<keyword evidence="12" id="KW-1185">Reference proteome</keyword>
<organism evidence="11 12">
    <name type="scientific">Pararge aegeria aegeria</name>
    <dbReference type="NCBI Taxonomy" id="348720"/>
    <lineage>
        <taxon>Eukaryota</taxon>
        <taxon>Metazoa</taxon>
        <taxon>Ecdysozoa</taxon>
        <taxon>Arthropoda</taxon>
        <taxon>Hexapoda</taxon>
        <taxon>Insecta</taxon>
        <taxon>Pterygota</taxon>
        <taxon>Neoptera</taxon>
        <taxon>Endopterygota</taxon>
        <taxon>Lepidoptera</taxon>
        <taxon>Glossata</taxon>
        <taxon>Ditrysia</taxon>
        <taxon>Papilionoidea</taxon>
        <taxon>Nymphalidae</taxon>
        <taxon>Satyrinae</taxon>
        <taxon>Satyrini</taxon>
        <taxon>Parargina</taxon>
        <taxon>Pararge</taxon>
    </lineage>
</organism>
<name>A0A8S4R051_9NEOP</name>
<comment type="subcellular location">
    <subcellularLocation>
        <location evidence="1">Membrane</location>
    </subcellularLocation>
</comment>
<evidence type="ECO:0000256" key="5">
    <source>
        <dbReference type="ARBA" id="ARBA00022989"/>
    </source>
</evidence>
<dbReference type="InterPro" id="IPR020894">
    <property type="entry name" value="Cadherin_CS"/>
</dbReference>
<evidence type="ECO:0000256" key="8">
    <source>
        <dbReference type="SAM" id="Phobius"/>
    </source>
</evidence>
<evidence type="ECO:0000256" key="1">
    <source>
        <dbReference type="ARBA" id="ARBA00004370"/>
    </source>
</evidence>
<evidence type="ECO:0000256" key="7">
    <source>
        <dbReference type="PROSITE-ProRule" id="PRU00043"/>
    </source>
</evidence>
<keyword evidence="3" id="KW-0677">Repeat</keyword>
<feature type="chain" id="PRO_5035739197" evidence="9">
    <location>
        <begin position="23"/>
        <end position="1802"/>
    </location>
</feature>
<dbReference type="PROSITE" id="PS00232">
    <property type="entry name" value="CADHERIN_1"/>
    <property type="match status" value="1"/>
</dbReference>
<feature type="transmembrane region" description="Helical" evidence="8">
    <location>
        <begin position="1619"/>
        <end position="1643"/>
    </location>
</feature>
<keyword evidence="6 8" id="KW-0472">Membrane</keyword>
<proteinExistence type="predicted"/>
<keyword evidence="5 8" id="KW-1133">Transmembrane helix</keyword>
<comment type="caution">
    <text evidence="11">The sequence shown here is derived from an EMBL/GenBank/DDBJ whole genome shotgun (WGS) entry which is preliminary data.</text>
</comment>
<evidence type="ECO:0000313" key="11">
    <source>
        <dbReference type="EMBL" id="CAH2229003.1"/>
    </source>
</evidence>
<keyword evidence="4 7" id="KW-0106">Calcium</keyword>
<dbReference type="GO" id="GO:0005886">
    <property type="term" value="C:plasma membrane"/>
    <property type="evidence" value="ECO:0007669"/>
    <property type="project" value="InterPro"/>
</dbReference>
<protein>
    <submittedName>
        <fullName evidence="11">Jg15270 protein</fullName>
    </submittedName>
</protein>
<feature type="signal peptide" evidence="9">
    <location>
        <begin position="1"/>
        <end position="22"/>
    </location>
</feature>
<keyword evidence="2 8" id="KW-0812">Transmembrane</keyword>
<evidence type="ECO:0000256" key="6">
    <source>
        <dbReference type="ARBA" id="ARBA00023136"/>
    </source>
</evidence>
<evidence type="ECO:0000313" key="12">
    <source>
        <dbReference type="Proteomes" id="UP000838756"/>
    </source>
</evidence>
<dbReference type="OrthoDB" id="6606209at2759"/>
<dbReference type="EMBL" id="CAKXAJ010024664">
    <property type="protein sequence ID" value="CAH2229003.1"/>
    <property type="molecule type" value="Genomic_DNA"/>
</dbReference>
<dbReference type="PANTHER" id="PTHR24026">
    <property type="entry name" value="FAT ATYPICAL CADHERIN-RELATED"/>
    <property type="match status" value="1"/>
</dbReference>
<dbReference type="CDD" id="cd11304">
    <property type="entry name" value="Cadherin_repeat"/>
    <property type="match status" value="1"/>
</dbReference>
<evidence type="ECO:0000256" key="3">
    <source>
        <dbReference type="ARBA" id="ARBA00022737"/>
    </source>
</evidence>
<dbReference type="Proteomes" id="UP000838756">
    <property type="component" value="Unassembled WGS sequence"/>
</dbReference>
<dbReference type="SUPFAM" id="SSF49313">
    <property type="entry name" value="Cadherin-like"/>
    <property type="match status" value="1"/>
</dbReference>
<dbReference type="PANTHER" id="PTHR24026:SF121">
    <property type="entry name" value="CADHERIN RELATED FAMILY MEMBER 1"/>
    <property type="match status" value="1"/>
</dbReference>
<sequence>MESTFLCLLLSVLVSIAGPANGCTIEGIDNWLVAESQHILDTFRGNLWDRSTSNIQGINSISYTDGLNQGPYVTISFVDSRLVISTNDAFENYEEYETLASMGFTISFRCSDGSTRPFVFQVGINDTNNNDPQFRPTNAYAFTIAPPIPPGFLITNCVDDIIVRDIDLTTERIDFEISGSSLFQVTYDDSSTVAKEFKAALRTTTLIRSISEPIILSVKATDVDRTGDPRRSATATITITADTEFTFPDEPIFSQPFYLATYTDNEIILQDSIFLRQGYDDQVVFSFDGQYSQYFDIATNGNNVYFNSKSPLPVNLYREGHIFLVVTAERDYTSGAAATIVVQLPEAINLAFEAGLYKGSIEDNKLNLEDLKLKQGYNDTTITVDITSDYTTYFSASVNANTITLSMAPLSESIIKENNVINLQVTATTALNSSATTIVTLEIIKDDTTTPVFERNLYNGSYDLEIGLNLEQIVLIQGYDSSVTLTLEGEHSSLFEKEQNGPMITLAISSLPSELFAERNILVLVRATKARTVGANTVVHITLPPARELSFEKSIYKGNLEDNIIVLENIFLSLGYDSDVIFNLTGDHADYFNINYTKNELSLGVQKPLEDMVLENSFLVLVLIASGNNAVTASATIVLEIIKKDNVTPVFSKYIYQGTYMNSTYVDFEAISLIQGYDDTVTFELDGDHAKYFSMNLAENHVMLTLISAIPEDLIFNEKVLLFNVKAEKPWTVGANAAIRLIFPEDLTKPAVLKFSQNTYNGLLKDDLLTMENIVLESGFTAATKFSLSGEYVENFTMSNSNNEIEIKLSETASLEVLKINKYLILEIAATRERAVPVTSTLVIDISNTQVILPVFEKAFYTGTFTKDGGLQFTEEIRLQLGFDEAVTFKLEGDHAEWFSVFQNANSVLLLSNATNPLPEEVFDANNHLLFTIIAQKPDTIGGRAAISISLLKEIENTVVLQFERNSYVGHIENGSLIFTDNIRIIDTDLSSVGLNLTGEYASYFTLSKESNIISINLLDIPEDDLYRNDLIILYLEASARNAISSHTTIILNVIKTTETPIIQPLFELAYYVGEYSKYDGLTFSQTIRLKQGFDDTVSFELEGDLATSFESSLANGNVAIDVATSAAFPENITYIPLTLHADIASAVLILDVSPSDPNLPTVSFSSTSYFLWADINQTGMIGRVQATVDNNEAVLYSVTVDDDLRERVSINAEGELLLLAKVDRGIYNFKVSAIAQSSQVSATAPVLLRVDALPECSTEDGLPPLIVLQRVEEEPHLNLVVLNQTDNKDCWYTITSLWPEDQSWLYIENGGLHAKVIDREDKSIAFMIQSQIQAELILHCDNDNGKAIVKRSLATDIGSGLDTYNYGSNKWVLADTITYNARRSVVNLIVEDINDNAPIFNGKENEPIYIGYPIPELENTILPRALIELKATDADIGENAALMYFSMEENLAVASTTGYVHVRNNANLQNDSRLTVYAIDQNGRGLNGSIDIVIKLLEENQIAVMTVQNAFLDDEDNILSNLSTSVGYDIKILRTVVISENNDESEETSRKKRDIANTSGASLQLFVYGISGNQLINVDKLTSDLDQVVLVDKFRVKSLEDHLESLEICPVPGQNTALIASTIALAVVLFITILAISGYIFIKWRKKKNYEKFSDANSLASRVEVESVPKIESPSKPRLDIEELKRSERRLQEMLDAPVPAIAVHPPKQEINPEEKYEPSVVISEETLINITADPQPPIIIQSIDKLKDITDEPEEDEFGEVKITTPRKSVVTFNENVEKIIHIDYDLDDNSEPETEVYRF</sequence>
<accession>A0A8S4R051</accession>
<evidence type="ECO:0000256" key="9">
    <source>
        <dbReference type="SAM" id="SignalP"/>
    </source>
</evidence>
<dbReference type="GO" id="GO:0005509">
    <property type="term" value="F:calcium ion binding"/>
    <property type="evidence" value="ECO:0007669"/>
    <property type="project" value="UniProtKB-UniRule"/>
</dbReference>
<evidence type="ECO:0000256" key="4">
    <source>
        <dbReference type="ARBA" id="ARBA00022837"/>
    </source>
</evidence>
<dbReference type="Gene3D" id="2.60.40.60">
    <property type="entry name" value="Cadherins"/>
    <property type="match status" value="2"/>
</dbReference>
<evidence type="ECO:0000256" key="2">
    <source>
        <dbReference type="ARBA" id="ARBA00022692"/>
    </source>
</evidence>
<gene>
    <name evidence="11" type="primary">jg15270</name>
    <name evidence="11" type="ORF">PAEG_LOCUS8503</name>
</gene>
<dbReference type="GO" id="GO:0007156">
    <property type="term" value="P:homophilic cell adhesion via plasma membrane adhesion molecules"/>
    <property type="evidence" value="ECO:0007669"/>
    <property type="project" value="InterPro"/>
</dbReference>
<dbReference type="InterPro" id="IPR015919">
    <property type="entry name" value="Cadherin-like_sf"/>
</dbReference>
<dbReference type="PROSITE" id="PS50268">
    <property type="entry name" value="CADHERIN_2"/>
    <property type="match status" value="1"/>
</dbReference>
<dbReference type="InterPro" id="IPR002126">
    <property type="entry name" value="Cadherin-like_dom"/>
</dbReference>
<feature type="domain" description="Cadherin" evidence="10">
    <location>
        <begin position="136"/>
        <end position="253"/>
    </location>
</feature>
<keyword evidence="9" id="KW-0732">Signal</keyword>